<feature type="region of interest" description="Interaction with substrate tRNA" evidence="10">
    <location>
        <begin position="152"/>
        <end position="156"/>
    </location>
</feature>
<keyword evidence="5 10" id="KW-0819">tRNA processing</keyword>
<feature type="binding site" evidence="10">
    <location>
        <begin position="2"/>
        <end position="9"/>
    </location>
    <ligand>
        <name>ATP</name>
        <dbReference type="ChEBI" id="CHEBI:30616"/>
    </ligand>
</feature>
<dbReference type="InterPro" id="IPR027417">
    <property type="entry name" value="P-loop_NTPase"/>
</dbReference>
<evidence type="ECO:0000256" key="1">
    <source>
        <dbReference type="ARBA" id="ARBA00001946"/>
    </source>
</evidence>
<dbReference type="SUPFAM" id="SSF52540">
    <property type="entry name" value="P-loop containing nucleoside triphosphate hydrolases"/>
    <property type="match status" value="2"/>
</dbReference>
<accession>A0A1S7LMJ9</accession>
<dbReference type="NCBIfam" id="TIGR00174">
    <property type="entry name" value="miaA"/>
    <property type="match status" value="1"/>
</dbReference>
<dbReference type="PANTHER" id="PTHR11088:SF60">
    <property type="entry name" value="TRNA DIMETHYLALLYLTRANSFERASE"/>
    <property type="match status" value="1"/>
</dbReference>
<evidence type="ECO:0000256" key="4">
    <source>
        <dbReference type="ARBA" id="ARBA00022679"/>
    </source>
</evidence>
<dbReference type="Gene3D" id="1.10.20.140">
    <property type="match status" value="1"/>
</dbReference>
<comment type="function">
    <text evidence="2 10 12">Catalyzes the transfer of a dimethylallyl group onto the adenine at position 37 in tRNAs that read codons beginning with uridine, leading to the formation of N6-(dimethylallyl)adenosine (i(6)A).</text>
</comment>
<evidence type="ECO:0000256" key="7">
    <source>
        <dbReference type="ARBA" id="ARBA00022840"/>
    </source>
</evidence>
<comment type="similarity">
    <text evidence="3 10 13">Belongs to the IPP transferase family.</text>
</comment>
<feature type="region of interest" description="Interaction with substrate tRNA" evidence="10">
    <location>
        <begin position="27"/>
        <end position="30"/>
    </location>
</feature>
<evidence type="ECO:0000256" key="5">
    <source>
        <dbReference type="ARBA" id="ARBA00022694"/>
    </source>
</evidence>
<evidence type="ECO:0000256" key="8">
    <source>
        <dbReference type="ARBA" id="ARBA00022842"/>
    </source>
</evidence>
<dbReference type="InterPro" id="IPR039657">
    <property type="entry name" value="Dimethylallyltransferase"/>
</dbReference>
<keyword evidence="6 10" id="KW-0547">Nucleotide-binding</keyword>
<comment type="caution">
    <text evidence="10">Lacks conserved residue(s) required for the propagation of feature annotation.</text>
</comment>
<dbReference type="GO" id="GO:0005524">
    <property type="term" value="F:ATP binding"/>
    <property type="evidence" value="ECO:0007669"/>
    <property type="project" value="UniProtKB-UniRule"/>
</dbReference>
<keyword evidence="8 10" id="KW-0460">Magnesium</keyword>
<proteinExistence type="inferred from homology"/>
<gene>
    <name evidence="10 14" type="primary">miaA</name>
    <name evidence="14" type="ORF">MAGMO_3739</name>
</gene>
<evidence type="ECO:0000256" key="10">
    <source>
        <dbReference type="HAMAP-Rule" id="MF_00185"/>
    </source>
</evidence>
<evidence type="ECO:0000256" key="9">
    <source>
        <dbReference type="ARBA" id="ARBA00049563"/>
    </source>
</evidence>
<comment type="cofactor">
    <cofactor evidence="1 10">
        <name>Mg(2+)</name>
        <dbReference type="ChEBI" id="CHEBI:18420"/>
    </cofactor>
</comment>
<dbReference type="InterPro" id="IPR018022">
    <property type="entry name" value="IPT"/>
</dbReference>
<reference evidence="14" key="1">
    <citation type="submission" date="2015-04" db="EMBL/GenBank/DDBJ databases">
        <authorList>
            <person name="Syromyatnikov M.Y."/>
            <person name="Popov V.N."/>
        </authorList>
    </citation>
    <scope>NUCLEOTIDE SEQUENCE</scope>
    <source>
        <strain evidence="14">MO-1</strain>
    </source>
</reference>
<evidence type="ECO:0000313" key="14">
    <source>
        <dbReference type="EMBL" id="CRH07868.1"/>
    </source>
</evidence>
<dbReference type="GO" id="GO:0006400">
    <property type="term" value="P:tRNA modification"/>
    <property type="evidence" value="ECO:0007669"/>
    <property type="project" value="TreeGrafter"/>
</dbReference>
<evidence type="ECO:0000256" key="2">
    <source>
        <dbReference type="ARBA" id="ARBA00003213"/>
    </source>
</evidence>
<comment type="subunit">
    <text evidence="10">Monomer.</text>
</comment>
<feature type="site" description="Interaction with substrate tRNA" evidence="10">
    <location>
        <position position="93"/>
    </location>
</feature>
<evidence type="ECO:0000256" key="11">
    <source>
        <dbReference type="RuleBase" id="RU003783"/>
    </source>
</evidence>
<evidence type="ECO:0000256" key="12">
    <source>
        <dbReference type="RuleBase" id="RU003784"/>
    </source>
</evidence>
<evidence type="ECO:0000256" key="3">
    <source>
        <dbReference type="ARBA" id="ARBA00005842"/>
    </source>
</evidence>
<dbReference type="AlphaFoldDB" id="A0A1S7LMJ9"/>
<name>A0A1S7LMJ9_MAGMO</name>
<dbReference type="EC" id="2.5.1.75" evidence="10"/>
<sequence length="312" mass="34823">MGPTASGKSGLAVELARTFSLEIVNADSVQVYQGLEIGSAKPSQEERQAVPHHLLDLVPPDQPFSAGRYREAALAQIEDCHQRGVVPALVGGTGFYFRAVEEGLADIPQVDPTIVEQLNQLAADTEGQLALHAELSRVDPQWAAQVQPADRQRTIRGLSVYRSSGETLTHWLALSKEKNAQQEKKHAFLKLALDWPRETLYARINQRFDQMMEQGFLDEVRGLLEQGYDSNLPAMKAVGYRALLSHLQGACSLAEAIELGKRDSRRYAKRQLTWLRQEKNLHWLAPKTPIEEVFPHLSPFLSRFLAKNGILG</sequence>
<comment type="catalytic activity">
    <reaction evidence="9 10 11">
        <text>adenosine(37) in tRNA + dimethylallyl diphosphate = N(6)-dimethylallyladenosine(37) in tRNA + diphosphate</text>
        <dbReference type="Rhea" id="RHEA:26482"/>
        <dbReference type="Rhea" id="RHEA-COMP:10162"/>
        <dbReference type="Rhea" id="RHEA-COMP:10375"/>
        <dbReference type="ChEBI" id="CHEBI:33019"/>
        <dbReference type="ChEBI" id="CHEBI:57623"/>
        <dbReference type="ChEBI" id="CHEBI:74411"/>
        <dbReference type="ChEBI" id="CHEBI:74415"/>
        <dbReference type="EC" id="2.5.1.75"/>
    </reaction>
</comment>
<keyword evidence="4 10" id="KW-0808">Transferase</keyword>
<feature type="binding site" evidence="10">
    <location>
        <begin position="4"/>
        <end position="9"/>
    </location>
    <ligand>
        <name>substrate</name>
    </ligand>
</feature>
<dbReference type="PANTHER" id="PTHR11088">
    <property type="entry name" value="TRNA DIMETHYLALLYLTRANSFERASE"/>
    <property type="match status" value="1"/>
</dbReference>
<evidence type="ECO:0000256" key="13">
    <source>
        <dbReference type="RuleBase" id="RU003785"/>
    </source>
</evidence>
<dbReference type="EMBL" id="LO017727">
    <property type="protein sequence ID" value="CRH07868.1"/>
    <property type="molecule type" value="Genomic_DNA"/>
</dbReference>
<dbReference type="Pfam" id="PF01715">
    <property type="entry name" value="IPPT"/>
    <property type="match status" value="1"/>
</dbReference>
<evidence type="ECO:0000256" key="6">
    <source>
        <dbReference type="ARBA" id="ARBA00022741"/>
    </source>
</evidence>
<keyword evidence="7 10" id="KW-0067">ATP-binding</keyword>
<organism evidence="14">
    <name type="scientific">Magnetococcus massalia (strain MO-1)</name>
    <dbReference type="NCBI Taxonomy" id="451514"/>
    <lineage>
        <taxon>Bacteria</taxon>
        <taxon>Pseudomonadati</taxon>
        <taxon>Pseudomonadota</taxon>
        <taxon>Magnetococcia</taxon>
        <taxon>Magnetococcales</taxon>
        <taxon>Magnetococcaceae</taxon>
        <taxon>Magnetococcus</taxon>
    </lineage>
</organism>
<dbReference type="GO" id="GO:0052381">
    <property type="term" value="F:tRNA dimethylallyltransferase activity"/>
    <property type="evidence" value="ECO:0007669"/>
    <property type="project" value="UniProtKB-UniRule"/>
</dbReference>
<protein>
    <recommendedName>
        <fullName evidence="10">tRNA dimethylallyltransferase</fullName>
        <ecNumber evidence="10">2.5.1.75</ecNumber>
    </recommendedName>
    <alternativeName>
        <fullName evidence="10">Dimethylallyl diphosphate:tRNA dimethylallyltransferase</fullName>
        <shortName evidence="10">DMAPP:tRNA dimethylallyltransferase</shortName>
        <shortName evidence="10">DMATase</shortName>
    </alternativeName>
    <alternativeName>
        <fullName evidence="10">Isopentenyl-diphosphate:tRNA isopentenyltransferase</fullName>
        <shortName evidence="10">IPP transferase</shortName>
        <shortName evidence="10">IPPT</shortName>
        <shortName evidence="10">IPTase</shortName>
    </alternativeName>
</protein>
<dbReference type="Gene3D" id="3.40.50.300">
    <property type="entry name" value="P-loop containing nucleotide triphosphate hydrolases"/>
    <property type="match status" value="1"/>
</dbReference>
<dbReference type="HAMAP" id="MF_00185">
    <property type="entry name" value="IPP_trans"/>
    <property type="match status" value="1"/>
</dbReference>